<evidence type="ECO:0000313" key="10">
    <source>
        <dbReference type="Proteomes" id="UP000260216"/>
    </source>
</evidence>
<feature type="region of interest" description="Disordered" evidence="5">
    <location>
        <begin position="1600"/>
        <end position="1640"/>
    </location>
</feature>
<keyword evidence="1" id="KW-1245">Viral tail assembly</keyword>
<evidence type="ECO:0000313" key="9">
    <source>
        <dbReference type="EMBL" id="AXH67255.1"/>
    </source>
</evidence>
<keyword evidence="6" id="KW-0472">Membrane</keyword>
<name>A0A345M9T4_9CAUD</name>
<keyword evidence="2" id="KW-0929">Antimicrobial</keyword>
<proteinExistence type="predicted"/>
<gene>
    <name evidence="9" type="primary">60</name>
    <name evidence="9" type="ORF">SEA_WOFFORD_60</name>
</gene>
<dbReference type="PANTHER" id="PTHR21666">
    <property type="entry name" value="PEPTIDASE-RELATED"/>
    <property type="match status" value="1"/>
</dbReference>
<dbReference type="Pfam" id="PF10145">
    <property type="entry name" value="PhageMin_Tail"/>
    <property type="match status" value="1"/>
</dbReference>
<accession>A0A345M9T4</accession>
<feature type="region of interest" description="Disordered" evidence="5">
    <location>
        <begin position="1422"/>
        <end position="1442"/>
    </location>
</feature>
<dbReference type="RefSeq" id="YP_009839748.1">
    <property type="nucleotide sequence ID" value="NC_048722.1"/>
</dbReference>
<evidence type="ECO:0000256" key="2">
    <source>
        <dbReference type="ARBA" id="ARBA00022529"/>
    </source>
</evidence>
<keyword evidence="6" id="KW-1133">Transmembrane helix</keyword>
<sequence length="2084" mass="225971">MRNLGNMSVETMRVTSASEMYTKALQKQEITMRQAIKNRQTFNQVLREQYALSRAAAVQWTTNARGGSTLDLIVPRDAPQRLGNFRQTLSAVRAGTISTNVALSEMAIKMGLVSQVANASAANMIKWGKNTQWAGRQLMVGLTMPVIAAGAAMGKLAYDVEKEMTRINKVYDFSANRDQNAAKYSQESATLRKNSFEAARTAAQQFGASMQDTLKVEANLAATGERGNELIGKTTEVMRLATLGEFDYQKALETTITLQSVYGSNTSELAEQFNYMNAVENATSLSIEDFAKAIPKVAAPLKTLGGDIQDVGTLLVAMRSRGINAVEGANAIKASFNRVLNPTRAAKDLFDEFTNQSLVDLVKATGGDVIPTFQALEKATRGLSGLQKQQLFGKLFGTQQTTRLQAIVEEMGNLDDATTQVGKAYELAGKSSASWAESANREMEALQKSPSGRLKIAIESLKVELAEAGKPFLEVASVIVGAVMKIVSAFNELPGPIKTFASATIIIGAIAGPIIMLAGLFGNLLGQAVKLGAGMLGLIFRFRALLPEQAAARLAAMQAGASMQTQAGQTVALTAVINELTAALTRATGAQVGFNNAAMRGVTPVPGGTAPVAPGTRPATITNPVVGPITQTGSTYRDATGRTMTQAEVRNWQAAQGSSATINQNSASTRRNWQQMGSSFQNVAIAAGFMGVMAADADSLLYTMSQVAIAAALIGPALIGPISRFGAAIGTMVMPALRSVGTAARSAFGSIGTRGAAAFGAVRSSVGGVVTALGGASAIMGTMLAAALAIGAAWYIINKNIKESAKEQENVAGSAEAWSKTLGFTYTEQQKIVAQNKQNVSSLNDQMNEFKKNNKDAYNDMQRFYDASEAEKWARAIEEGVKVRLHGGTKSAAEEATRTALGIMGRRFSAAEFQVAIKGKFDFNDIDKVVERRMSDAAQDMQDAVNKKFEQGGSEGFARFFAGNGTIQQKAGKQIKQNAEDLWDIYDNTQESKKKEVFDKIAESVNSQSVRVFEKYKAKYKGDFEKMGIETFKDWTDYLTKHDVGNGTEGVSLGVKLGLSDAEIDQVRRANDAVEGFSKTFGDMQGIPQGKADVWNFNDLRQYVPELQKAETQLISVKQAEDGYYSTLRERSRAGVETSNADKLAILNMQRRAAGLEDATSLEQMFKKNLDNSTGSLKENANEWAANADNVDQFTEAYKGVFSGTQDAMFSQAEELLNDQMQGEIDSINARSEARAKALDNAQERADDRFDARQERTEDRFEKKQDALDKKYEKRQRSFDARWEGLMESHDKKWERKTEQTNKYYDARIKKIQDAIKTEEKAEATRQKIFEAEKTRIQRSAEMANMNIDFNMAINSGNLDEAAKIGNNMQASLDTWATEDASEASQSASDKKIEGLNNQLTSVEAERDRRLKVIQQMEEAEKKQLEKRKQREQDALNAQREAANKSLQIARERALKQIQIEREAYNKMIQNQREALQKETQDKIRATQRKYEAAKRALENELAALKAFIPRNKKELDEHIKKVEQAYAKYGVNLKGKGNDWSKYIKDRLNANIKAAASDLKSKIAWDKIAKDVANEISEGAFGLTIGQFSTWVSKGTLPKSGLNEKSGKNKSLDSHHEGGLIGGKAGGSGRTGYSGGRAHSELDIRAKRGEYMMKDKAVRKYGVDFMENINKGNLEPGMGGFGDSMGLAGLLGAGMAGMMQAMIQEGIQAGANQAMMLGIDGTAIAGAAGVYGGVGLSGEQMQNAATIIGTGKGLGASQRDLIIAIMTAMQESTLRNLSYGDRDSVGLFQQRNAWGSFAARTNPAEATRMFFHGGKAGQRGLFDFPNRNNMSLAQAAQAVQVSAFPSAYAKWEDMARAVVAATTFQALTGNSGFRRPISAPVSRPYAQHSNLPRATDFAAASGTPVVSAMPGTVTTSTDLRGNGNGGYRSYGRYVVVGNGMDRTLYAHLSRRNVSVGQQVRPGQLLGYSGNTGNSTGPHLHFETWRNGQTIPPGAFGIPGLLTGGKIKYDNTIANLHKNEAVLTAPLTAKLENGIDRIDSGSSSTYNVNINFDKPVNTQIDFERGVKKALEEIESKKGRNRTVR</sequence>
<keyword evidence="6" id="KW-0812">Transmembrane</keyword>
<evidence type="ECO:0000256" key="1">
    <source>
        <dbReference type="ARBA" id="ARBA00022465"/>
    </source>
</evidence>
<keyword evidence="4" id="KW-0175">Coiled coil</keyword>
<dbReference type="InterPro" id="IPR016047">
    <property type="entry name" value="M23ase_b-sheet_dom"/>
</dbReference>
<protein>
    <submittedName>
        <fullName evidence="9">Tape measure protein</fullName>
    </submittedName>
</protein>
<feature type="coiled-coil region" evidence="4">
    <location>
        <begin position="833"/>
        <end position="860"/>
    </location>
</feature>
<evidence type="ECO:0000256" key="5">
    <source>
        <dbReference type="SAM" id="MobiDB-lite"/>
    </source>
</evidence>
<keyword evidence="1" id="KW-1188">Viral release from host cell</keyword>
<dbReference type="KEGG" id="vg:55609468"/>
<dbReference type="Proteomes" id="UP000260216">
    <property type="component" value="Segment"/>
</dbReference>
<dbReference type="NCBIfam" id="TIGR01760">
    <property type="entry name" value="tape_meas_TP901"/>
    <property type="match status" value="1"/>
</dbReference>
<dbReference type="Gene3D" id="2.70.70.10">
    <property type="entry name" value="Glucose Permease (Domain IIA)"/>
    <property type="match status" value="1"/>
</dbReference>
<dbReference type="InterPro" id="IPR011055">
    <property type="entry name" value="Dup_hybrid_motif"/>
</dbReference>
<evidence type="ECO:0000259" key="7">
    <source>
        <dbReference type="Pfam" id="PF01551"/>
    </source>
</evidence>
<dbReference type="InterPro" id="IPR010090">
    <property type="entry name" value="Phage_tape_meas"/>
</dbReference>
<feature type="compositionally biased region" description="Basic and acidic residues" evidence="5">
    <location>
        <begin position="1606"/>
        <end position="1619"/>
    </location>
</feature>
<evidence type="ECO:0000256" key="6">
    <source>
        <dbReference type="SAM" id="Phobius"/>
    </source>
</evidence>
<dbReference type="Pfam" id="PF01551">
    <property type="entry name" value="Peptidase_M23"/>
    <property type="match status" value="1"/>
</dbReference>
<keyword evidence="10" id="KW-1185">Reference proteome</keyword>
<feature type="transmembrane region" description="Helical" evidence="6">
    <location>
        <begin position="769"/>
        <end position="797"/>
    </location>
</feature>
<dbReference type="GO" id="GO:0098003">
    <property type="term" value="P:viral tail assembly"/>
    <property type="evidence" value="ECO:0007669"/>
    <property type="project" value="UniProtKB-KW"/>
</dbReference>
<dbReference type="PANTHER" id="PTHR21666:SF270">
    <property type="entry name" value="MUREIN HYDROLASE ACTIVATOR ENVC"/>
    <property type="match status" value="1"/>
</dbReference>
<dbReference type="SUPFAM" id="SSF51261">
    <property type="entry name" value="Duplicated hybrid motif"/>
    <property type="match status" value="1"/>
</dbReference>
<evidence type="ECO:0000256" key="3">
    <source>
        <dbReference type="ARBA" id="ARBA00022638"/>
    </source>
</evidence>
<dbReference type="GeneID" id="55609468"/>
<organism evidence="9 10">
    <name type="scientific">Streptomyces phage Wofford</name>
    <dbReference type="NCBI Taxonomy" id="2283267"/>
    <lineage>
        <taxon>Viruses</taxon>
        <taxon>Duplodnaviria</taxon>
        <taxon>Heunggongvirae</taxon>
        <taxon>Uroviricota</taxon>
        <taxon>Caudoviricetes</taxon>
        <taxon>Stanwilliamsviridae</taxon>
        <taxon>Boydwoodruffvirinae</taxon>
        <taxon>Karimacvirus</taxon>
        <taxon>Karimacvirus wofford</taxon>
        <taxon>Streptomyces virus Wofford</taxon>
    </lineage>
</organism>
<feature type="domain" description="M23ase beta-sheet core" evidence="7">
    <location>
        <begin position="1895"/>
        <end position="1993"/>
    </location>
</feature>
<feature type="transmembrane region" description="Helical" evidence="6">
    <location>
        <begin position="500"/>
        <end position="525"/>
    </location>
</feature>
<dbReference type="GO" id="GO:0004222">
    <property type="term" value="F:metalloendopeptidase activity"/>
    <property type="evidence" value="ECO:0007669"/>
    <property type="project" value="TreeGrafter"/>
</dbReference>
<dbReference type="GO" id="GO:0031640">
    <property type="term" value="P:killing of cells of another organism"/>
    <property type="evidence" value="ECO:0007669"/>
    <property type="project" value="UniProtKB-KW"/>
</dbReference>
<reference evidence="9 10" key="1">
    <citation type="submission" date="2018-07" db="EMBL/GenBank/DDBJ databases">
        <authorList>
            <person name="Wofford K.M."/>
            <person name="Typhair T.J."/>
            <person name="Gonzales M.A."/>
            <person name="Castillo J.C."/>
            <person name="Smith B.R."/>
            <person name="Klug H.M."/>
            <person name="Hughes L.E."/>
            <person name="Garlena R.A."/>
            <person name="Russell D.A."/>
            <person name="Pope W.H."/>
            <person name="Jacobs-Sera D."/>
            <person name="Hatfull G.F."/>
        </authorList>
    </citation>
    <scope>NUCLEOTIDE SEQUENCE [LARGE SCALE GENOMIC DNA]</scope>
</reference>
<evidence type="ECO:0000256" key="4">
    <source>
        <dbReference type="SAM" id="Coils"/>
    </source>
</evidence>
<feature type="domain" description="Phage tail tape measure protein" evidence="8">
    <location>
        <begin position="201"/>
        <end position="397"/>
    </location>
</feature>
<feature type="compositionally biased region" description="Gly residues" evidence="5">
    <location>
        <begin position="1620"/>
        <end position="1636"/>
    </location>
</feature>
<dbReference type="EMBL" id="MH576968">
    <property type="protein sequence ID" value="AXH67255.1"/>
    <property type="molecule type" value="Genomic_DNA"/>
</dbReference>
<feature type="compositionally biased region" description="Basic and acidic residues" evidence="5">
    <location>
        <begin position="1422"/>
        <end position="1434"/>
    </location>
</feature>
<feature type="region of interest" description="Disordered" evidence="5">
    <location>
        <begin position="1234"/>
        <end position="1266"/>
    </location>
</feature>
<dbReference type="CDD" id="cd12797">
    <property type="entry name" value="M23_peptidase"/>
    <property type="match status" value="1"/>
</dbReference>
<keyword evidence="3" id="KW-0081">Bacteriolytic enzyme</keyword>
<evidence type="ECO:0000259" key="8">
    <source>
        <dbReference type="Pfam" id="PF10145"/>
    </source>
</evidence>
<dbReference type="GO" id="GO:0042742">
    <property type="term" value="P:defense response to bacterium"/>
    <property type="evidence" value="ECO:0007669"/>
    <property type="project" value="UniProtKB-KW"/>
</dbReference>
<feature type="transmembrane region" description="Helical" evidence="6">
    <location>
        <begin position="700"/>
        <end position="719"/>
    </location>
</feature>
<dbReference type="InterPro" id="IPR050570">
    <property type="entry name" value="Cell_wall_metabolism_enzyme"/>
</dbReference>